<dbReference type="Gene3D" id="3.40.50.720">
    <property type="entry name" value="NAD(P)-binding Rossmann-like Domain"/>
    <property type="match status" value="1"/>
</dbReference>
<organism evidence="3">
    <name type="scientific">Brevirhabdus pacifica</name>
    <dbReference type="NCBI Taxonomy" id="1267768"/>
    <lineage>
        <taxon>Bacteria</taxon>
        <taxon>Pseudomonadati</taxon>
        <taxon>Pseudomonadota</taxon>
        <taxon>Alphaproteobacteria</taxon>
        <taxon>Rhodobacterales</taxon>
        <taxon>Paracoccaceae</taxon>
        <taxon>Brevirhabdus</taxon>
    </lineage>
</organism>
<dbReference type="Pfam" id="PF01370">
    <property type="entry name" value="Epimerase"/>
    <property type="match status" value="1"/>
</dbReference>
<comment type="similarity">
    <text evidence="1">Belongs to the bacterial sugar transferase family.</text>
</comment>
<gene>
    <name evidence="3" type="ORF">BV394_16145</name>
</gene>
<proteinExistence type="inferred from homology"/>
<dbReference type="InterPro" id="IPR001509">
    <property type="entry name" value="Epimerase_deHydtase"/>
</dbReference>
<accession>A0A2M9D4I4</accession>
<evidence type="ECO:0000313" key="3">
    <source>
        <dbReference type="EMBL" id="APX91419.1"/>
    </source>
</evidence>
<keyword evidence="2" id="KW-0270">Exopolysaccharide synthesis</keyword>
<protein>
    <submittedName>
        <fullName evidence="3">Uncharacterized protein</fullName>
    </submittedName>
</protein>
<dbReference type="PANTHER" id="PTHR30576">
    <property type="entry name" value="COLANIC BIOSYNTHESIS UDP-GLUCOSE LIPID CARRIER TRANSFERASE"/>
    <property type="match status" value="1"/>
</dbReference>
<evidence type="ECO:0000256" key="2">
    <source>
        <dbReference type="ARBA" id="ARBA00023169"/>
    </source>
</evidence>
<keyword evidence="3" id="KW-0614">Plasmid</keyword>
<dbReference type="GO" id="GO:0016780">
    <property type="term" value="F:phosphotransferase activity, for other substituted phosphate groups"/>
    <property type="evidence" value="ECO:0007669"/>
    <property type="project" value="TreeGrafter"/>
</dbReference>
<name>A0A1P8QYE7_9RHOB</name>
<dbReference type="InterPro" id="IPR003362">
    <property type="entry name" value="Bact_transf"/>
</dbReference>
<dbReference type="RefSeq" id="WP_076981342.1">
    <property type="nucleotide sequence ID" value="NZ_CP019127.1"/>
</dbReference>
<accession>A0A1P8QYE7</accession>
<dbReference type="Pfam" id="PF02397">
    <property type="entry name" value="Bac_transf"/>
    <property type="match status" value="1"/>
</dbReference>
<dbReference type="EMBL" id="CP019127">
    <property type="protein sequence ID" value="APX91419.1"/>
    <property type="molecule type" value="Genomic_DNA"/>
</dbReference>
<dbReference type="GO" id="GO:0000271">
    <property type="term" value="P:polysaccharide biosynthetic process"/>
    <property type="evidence" value="ECO:0007669"/>
    <property type="project" value="UniProtKB-KW"/>
</dbReference>
<dbReference type="AlphaFoldDB" id="A0A1P8QYE7"/>
<reference evidence="3" key="1">
    <citation type="submission" date="2017-01" db="EMBL/GenBank/DDBJ databases">
        <title>Genomic analysis of Xuhuaishuia manganoxidans DY6-4.</title>
        <authorList>
            <person name="Wang X."/>
        </authorList>
    </citation>
    <scope>NUCLEOTIDE SEQUENCE</scope>
    <source>
        <strain evidence="3">DY6-4</strain>
        <plasmid evidence="3">unnamed</plasmid>
    </source>
</reference>
<dbReference type="SUPFAM" id="SSF51735">
    <property type="entry name" value="NAD(P)-binding Rossmann-fold domains"/>
    <property type="match status" value="1"/>
</dbReference>
<dbReference type="OrthoDB" id="9808602at2"/>
<dbReference type="InterPro" id="IPR036291">
    <property type="entry name" value="NAD(P)-bd_dom_sf"/>
</dbReference>
<dbReference type="PANTHER" id="PTHR30576:SF10">
    <property type="entry name" value="SLL5057 PROTEIN"/>
    <property type="match status" value="1"/>
</dbReference>
<geneLocation type="plasmid" evidence="3">
    <name>unnamed</name>
</geneLocation>
<evidence type="ECO:0000256" key="1">
    <source>
        <dbReference type="ARBA" id="ARBA00006464"/>
    </source>
</evidence>
<sequence>MKIVITGASGFIGCQIVPLLRDGGADLLLAGRDPEALARRFPDLPVISYEDLAQRGAGYDALVHLAVRNNDQPGTLDDFRAANVTLLERIATAARTAGIGVFINITTLHAQTAGTDPYGRSKAEAEAFLNGFTGLRVVHLRLPAVYGTEYRGKLAVLNRVPAPLRPLAFKLLSALKPTVHVTRVAAAIRQEADAASASSSDPTPPGPTERIVSDAQRGNGVYAALRRLIDISFALFVILFLWWVLLAAWVAVRLSSPGPAIFAQERVGRQGVPFTCYKFRTMHMGTRQAGTHELTAASITRTGAFLRKTKIDELPQIWNLLRNQLSLVGPRPGLPVQTKLTEERMKRGVFEIPPGITGWAQIQNIDMSDPERLARTDAQYVALRSVLLDLKIILATARGKGQGDKVSL</sequence>